<accession>T1JD77</accession>
<dbReference type="EMBL" id="JH432100">
    <property type="status" value="NOT_ANNOTATED_CDS"/>
    <property type="molecule type" value="Genomic_DNA"/>
</dbReference>
<dbReference type="PANTHER" id="PTHR12616">
    <property type="entry name" value="VACUOLAR PROTEIN SORTING VPS41"/>
    <property type="match status" value="1"/>
</dbReference>
<keyword evidence="1" id="KW-0813">Transport</keyword>
<evidence type="ECO:0000256" key="2">
    <source>
        <dbReference type="ARBA" id="ARBA00022927"/>
    </source>
</evidence>
<dbReference type="PANTHER" id="PTHR12616:SF1">
    <property type="entry name" value="VACUOLAR PROTEIN SORTING-ASSOCIATED PROTEIN 41 HOMOLOG"/>
    <property type="match status" value="1"/>
</dbReference>
<evidence type="ECO:0000313" key="6">
    <source>
        <dbReference type="Proteomes" id="UP000014500"/>
    </source>
</evidence>
<dbReference type="GO" id="GO:0030897">
    <property type="term" value="C:HOPS complex"/>
    <property type="evidence" value="ECO:0007669"/>
    <property type="project" value="TreeGrafter"/>
</dbReference>
<feature type="repeat" description="CHCR" evidence="3">
    <location>
        <begin position="376"/>
        <end position="517"/>
    </location>
</feature>
<name>T1JD77_STRMM</name>
<sequence>METDKAIALIKRDHSSHLRSELYRCNLFWKNNFTLLIGWADTVKVCVIRTSRPEETRDLPVPFVEIVNSFTTQFYVCGIAPYENNLVVLCCNKEEELEIQKSSDYRPQFCVIEPNVDDYSIVCIDMLSIRGYEKYRCNDYQLEYLQEDNTFYIVSPKDIIVAKPRDEDDHVAWLIEHKKFEKAMTAVKENEKLLKKHTLVEVGRSYLDHLLSFGNYEEAATLCVEILDGNKQLWEEEVFKFAQINQLQVIAKYLPYETVKLESTIYEMVLNEFLQHDYQGFHAIIKQWPSQLYKIPNVIEAVLDKLAYEPNSRVLLQALGDLHMFSKNFDKAFNIYLKLGLPESFDLIPDHNLFKLAAQQFDMLMLLDKDKAMKLCLKHIDKIPIDLVVKRLSKKKDLLCYYLDRLFAKDNQLGGQWHGLLVSLYAEYDPTKLLSFLKSSNYYPLQEALEVCRQYSRINEQVFLLGRIGNSKQALQLITDKLNDINGAIEFCKEYDDRELWDDLISYSLDKPEFIKVLLNNIGTHVDPIVFIRRIDDKLEIPGLRDALVNILHDYNLQMSLREGCKRILVSDWFSLQERLNKQQKKGIAVYDDYICHACHQKIIVKDIRQTSNVSIFYCKHMYHENCLPDITTDTCMTCSSQKRGPGSNSVFHSN</sequence>
<feature type="domain" description="Vps41 beta-propeller" evidence="4">
    <location>
        <begin position="2"/>
        <end position="163"/>
    </location>
</feature>
<dbReference type="InterPro" id="IPR045111">
    <property type="entry name" value="Vps41/Vps8"/>
</dbReference>
<evidence type="ECO:0000259" key="4">
    <source>
        <dbReference type="Pfam" id="PF23411"/>
    </source>
</evidence>
<dbReference type="PROSITE" id="PS50236">
    <property type="entry name" value="CHCR"/>
    <property type="match status" value="1"/>
</dbReference>
<dbReference type="GO" id="GO:0016236">
    <property type="term" value="P:macroautophagy"/>
    <property type="evidence" value="ECO:0007669"/>
    <property type="project" value="TreeGrafter"/>
</dbReference>
<dbReference type="GO" id="GO:0006623">
    <property type="term" value="P:protein targeting to vacuole"/>
    <property type="evidence" value="ECO:0007669"/>
    <property type="project" value="InterPro"/>
</dbReference>
<keyword evidence="6" id="KW-1185">Reference proteome</keyword>
<keyword evidence="2" id="KW-0653">Protein transport</keyword>
<dbReference type="InterPro" id="IPR057780">
    <property type="entry name" value="Beta-prop_Vps41"/>
</dbReference>
<dbReference type="GO" id="GO:0005770">
    <property type="term" value="C:late endosome"/>
    <property type="evidence" value="ECO:0007669"/>
    <property type="project" value="TreeGrafter"/>
</dbReference>
<dbReference type="InterPro" id="IPR011990">
    <property type="entry name" value="TPR-like_helical_dom_sf"/>
</dbReference>
<dbReference type="STRING" id="126957.T1JD77"/>
<dbReference type="HOGENOM" id="CLU_030270_0_0_1"/>
<dbReference type="InterPro" id="IPR000547">
    <property type="entry name" value="Clathrin_H-chain/VPS_repeat"/>
</dbReference>
<dbReference type="AlphaFoldDB" id="T1JD77"/>
<dbReference type="GO" id="GO:0034058">
    <property type="term" value="P:endosomal vesicle fusion"/>
    <property type="evidence" value="ECO:0007669"/>
    <property type="project" value="TreeGrafter"/>
</dbReference>
<evidence type="ECO:0000313" key="5">
    <source>
        <dbReference type="EnsemblMetazoa" id="SMAR011753-PA"/>
    </source>
</evidence>
<dbReference type="Pfam" id="PF23556">
    <property type="entry name" value="TPR_Vps41"/>
    <property type="match status" value="1"/>
</dbReference>
<organism evidence="5 6">
    <name type="scientific">Strigamia maritima</name>
    <name type="common">European centipede</name>
    <name type="synonym">Geophilus maritimus</name>
    <dbReference type="NCBI Taxonomy" id="126957"/>
    <lineage>
        <taxon>Eukaryota</taxon>
        <taxon>Metazoa</taxon>
        <taxon>Ecdysozoa</taxon>
        <taxon>Arthropoda</taxon>
        <taxon>Myriapoda</taxon>
        <taxon>Chilopoda</taxon>
        <taxon>Pleurostigmophora</taxon>
        <taxon>Geophilomorpha</taxon>
        <taxon>Linotaeniidae</taxon>
        <taxon>Strigamia</taxon>
    </lineage>
</organism>
<dbReference type="EnsemblMetazoa" id="SMAR011753-RA">
    <property type="protein sequence ID" value="SMAR011753-PA"/>
    <property type="gene ID" value="SMAR011753"/>
</dbReference>
<reference evidence="6" key="1">
    <citation type="submission" date="2011-05" db="EMBL/GenBank/DDBJ databases">
        <authorList>
            <person name="Richards S.R."/>
            <person name="Qu J."/>
            <person name="Jiang H."/>
            <person name="Jhangiani S.N."/>
            <person name="Agravi P."/>
            <person name="Goodspeed R."/>
            <person name="Gross S."/>
            <person name="Mandapat C."/>
            <person name="Jackson L."/>
            <person name="Mathew T."/>
            <person name="Pu L."/>
            <person name="Thornton R."/>
            <person name="Saada N."/>
            <person name="Wilczek-Boney K.B."/>
            <person name="Lee S."/>
            <person name="Kovar C."/>
            <person name="Wu Y."/>
            <person name="Scherer S.E."/>
            <person name="Worley K.C."/>
            <person name="Muzny D.M."/>
            <person name="Gibbs R."/>
        </authorList>
    </citation>
    <scope>NUCLEOTIDE SEQUENCE</scope>
    <source>
        <strain evidence="6">Brora</strain>
    </source>
</reference>
<reference evidence="5" key="2">
    <citation type="submission" date="2015-02" db="UniProtKB">
        <authorList>
            <consortium name="EnsemblMetazoa"/>
        </authorList>
    </citation>
    <scope>IDENTIFICATION</scope>
</reference>
<dbReference type="SMART" id="SM00299">
    <property type="entry name" value="CLH"/>
    <property type="match status" value="1"/>
</dbReference>
<evidence type="ECO:0000256" key="1">
    <source>
        <dbReference type="ARBA" id="ARBA00022448"/>
    </source>
</evidence>
<dbReference type="OMA" id="LSLCNCY"/>
<dbReference type="GO" id="GO:0009267">
    <property type="term" value="P:cellular response to starvation"/>
    <property type="evidence" value="ECO:0007669"/>
    <property type="project" value="TreeGrafter"/>
</dbReference>
<dbReference type="PhylomeDB" id="T1JD77"/>
<dbReference type="Proteomes" id="UP000014500">
    <property type="component" value="Unassembled WGS sequence"/>
</dbReference>
<proteinExistence type="predicted"/>
<protein>
    <recommendedName>
        <fullName evidence="4">Vps41 beta-propeller domain-containing protein</fullName>
    </recommendedName>
</protein>
<dbReference type="Pfam" id="PF23411">
    <property type="entry name" value="Beta-prop_Vps41"/>
    <property type="match status" value="1"/>
</dbReference>
<dbReference type="eggNOG" id="KOG2066">
    <property type="taxonomic scope" value="Eukaryota"/>
</dbReference>
<evidence type="ECO:0000256" key="3">
    <source>
        <dbReference type="PROSITE-ProRule" id="PRU01006"/>
    </source>
</evidence>
<dbReference type="Gene3D" id="1.25.40.10">
    <property type="entry name" value="Tetratricopeptide repeat domain"/>
    <property type="match status" value="1"/>
</dbReference>